<dbReference type="InterPro" id="IPR050832">
    <property type="entry name" value="Bact_Acetyltransf"/>
</dbReference>
<evidence type="ECO:0000313" key="4">
    <source>
        <dbReference type="EMBL" id="MCV6823231.1"/>
    </source>
</evidence>
<dbReference type="CDD" id="cd04301">
    <property type="entry name" value="NAT_SF"/>
    <property type="match status" value="1"/>
</dbReference>
<dbReference type="PANTHER" id="PTHR43877">
    <property type="entry name" value="AMINOALKYLPHOSPHONATE N-ACETYLTRANSFERASE-RELATED-RELATED"/>
    <property type="match status" value="1"/>
</dbReference>
<evidence type="ECO:0000259" key="3">
    <source>
        <dbReference type="PROSITE" id="PS51186"/>
    </source>
</evidence>
<feature type="domain" description="N-acetyltransferase" evidence="3">
    <location>
        <begin position="4"/>
        <end position="145"/>
    </location>
</feature>
<dbReference type="PANTHER" id="PTHR43877:SF2">
    <property type="entry name" value="AMINOALKYLPHOSPHONATE N-ACETYLTRANSFERASE-RELATED"/>
    <property type="match status" value="1"/>
</dbReference>
<reference evidence="4" key="1">
    <citation type="submission" date="2022-10" db="EMBL/GenBank/DDBJ databases">
        <authorList>
            <person name="Yue Y."/>
        </authorList>
    </citation>
    <scope>NUCLEOTIDE SEQUENCE</scope>
    <source>
        <strain evidence="4">Z654</strain>
    </source>
</reference>
<accession>A0AAE3IZA5</accession>
<evidence type="ECO:0000256" key="1">
    <source>
        <dbReference type="ARBA" id="ARBA00022679"/>
    </source>
</evidence>
<comment type="caution">
    <text evidence="4">The sequence shown here is derived from an EMBL/GenBank/DDBJ whole genome shotgun (WGS) entry which is preliminary data.</text>
</comment>
<evidence type="ECO:0000313" key="5">
    <source>
        <dbReference type="Proteomes" id="UP001208041"/>
    </source>
</evidence>
<dbReference type="AlphaFoldDB" id="A0AAE3IZA5"/>
<sequence>MTHPTLRPATHDDSEAIRTCIADAFTKARAEISDFPDVTFGIEESIGAGLAFVAEAEGCVCGALTVHVTDDYLKVEVVAVDSAYRGFGIGRLLMEFAVQEAKRRGVRELRLRTHILMPENVALYQHLGWEVTSEDETGVNMAFKL</sequence>
<dbReference type="InterPro" id="IPR016181">
    <property type="entry name" value="Acyl_CoA_acyltransferase"/>
</dbReference>
<gene>
    <name evidence="4" type="ORF">OH136_01575</name>
</gene>
<dbReference type="GO" id="GO:0016747">
    <property type="term" value="F:acyltransferase activity, transferring groups other than amino-acyl groups"/>
    <property type="evidence" value="ECO:0007669"/>
    <property type="project" value="InterPro"/>
</dbReference>
<dbReference type="SUPFAM" id="SSF55729">
    <property type="entry name" value="Acyl-CoA N-acyltransferases (Nat)"/>
    <property type="match status" value="1"/>
</dbReference>
<dbReference type="Proteomes" id="UP001208041">
    <property type="component" value="Unassembled WGS sequence"/>
</dbReference>
<protein>
    <submittedName>
        <fullName evidence="4">GNAT family N-acetyltransferase</fullName>
    </submittedName>
</protein>
<keyword evidence="5" id="KW-1185">Reference proteome</keyword>
<name>A0AAE3IZA5_9RHOB</name>
<dbReference type="Pfam" id="PF00583">
    <property type="entry name" value="Acetyltransf_1"/>
    <property type="match status" value="1"/>
</dbReference>
<dbReference type="EMBL" id="JAOYFC010000001">
    <property type="protein sequence ID" value="MCV6823231.1"/>
    <property type="molecule type" value="Genomic_DNA"/>
</dbReference>
<keyword evidence="2" id="KW-0012">Acyltransferase</keyword>
<evidence type="ECO:0000256" key="2">
    <source>
        <dbReference type="ARBA" id="ARBA00023315"/>
    </source>
</evidence>
<dbReference type="PROSITE" id="PS51186">
    <property type="entry name" value="GNAT"/>
    <property type="match status" value="1"/>
</dbReference>
<dbReference type="Gene3D" id="3.40.630.30">
    <property type="match status" value="1"/>
</dbReference>
<organism evidence="4 5">
    <name type="scientific">Halocynthiibacter halioticoli</name>
    <dbReference type="NCBI Taxonomy" id="2986804"/>
    <lineage>
        <taxon>Bacteria</taxon>
        <taxon>Pseudomonadati</taxon>
        <taxon>Pseudomonadota</taxon>
        <taxon>Alphaproteobacteria</taxon>
        <taxon>Rhodobacterales</taxon>
        <taxon>Paracoccaceae</taxon>
        <taxon>Halocynthiibacter</taxon>
    </lineage>
</organism>
<keyword evidence="1" id="KW-0808">Transferase</keyword>
<dbReference type="InterPro" id="IPR000182">
    <property type="entry name" value="GNAT_dom"/>
</dbReference>
<dbReference type="RefSeq" id="WP_263952068.1">
    <property type="nucleotide sequence ID" value="NZ_JAOYFC010000001.1"/>
</dbReference>
<proteinExistence type="predicted"/>